<feature type="transmembrane region" description="Helical" evidence="8">
    <location>
        <begin position="368"/>
        <end position="389"/>
    </location>
</feature>
<evidence type="ECO:0000256" key="6">
    <source>
        <dbReference type="ARBA" id="ARBA00022989"/>
    </source>
</evidence>
<evidence type="ECO:0000256" key="4">
    <source>
        <dbReference type="ARBA" id="ARBA00022519"/>
    </source>
</evidence>
<dbReference type="AlphaFoldDB" id="A0A2H0V6U8"/>
<feature type="transmembrane region" description="Helical" evidence="8">
    <location>
        <begin position="157"/>
        <end position="183"/>
    </location>
</feature>
<feature type="domain" description="Type II secretion system protein GspF" evidence="9">
    <location>
        <begin position="264"/>
        <end position="387"/>
    </location>
</feature>
<feature type="transmembrane region" description="Helical" evidence="8">
    <location>
        <begin position="203"/>
        <end position="232"/>
    </location>
</feature>
<evidence type="ECO:0000313" key="10">
    <source>
        <dbReference type="EMBL" id="PIR94139.1"/>
    </source>
</evidence>
<keyword evidence="5 8" id="KW-0812">Transmembrane</keyword>
<dbReference type="InterPro" id="IPR042094">
    <property type="entry name" value="T2SS_GspF_sf"/>
</dbReference>
<evidence type="ECO:0000256" key="2">
    <source>
        <dbReference type="ARBA" id="ARBA00005745"/>
    </source>
</evidence>
<dbReference type="GO" id="GO:0005886">
    <property type="term" value="C:plasma membrane"/>
    <property type="evidence" value="ECO:0007669"/>
    <property type="project" value="UniProtKB-SubCell"/>
</dbReference>
<reference evidence="11" key="1">
    <citation type="submission" date="2017-09" db="EMBL/GenBank/DDBJ databases">
        <title>Depth-based differentiation of microbial function through sediment-hosted aquifers and enrichment of novel symbionts in the deep terrestrial subsurface.</title>
        <authorList>
            <person name="Probst A.J."/>
            <person name="Ladd B."/>
            <person name="Jarett J.K."/>
            <person name="Geller-Mcgrath D.E."/>
            <person name="Sieber C.M.K."/>
            <person name="Emerson J.B."/>
            <person name="Anantharaman K."/>
            <person name="Thomas B.C."/>
            <person name="Malmstrom R."/>
            <person name="Stieglmeier M."/>
            <person name="Klingl A."/>
            <person name="Woyke T."/>
            <person name="Ryan C.M."/>
            <person name="Banfield J.F."/>
        </authorList>
    </citation>
    <scope>NUCLEOTIDE SEQUENCE [LARGE SCALE GENOMIC DNA]</scope>
</reference>
<comment type="similarity">
    <text evidence="2">Belongs to the GSP F family.</text>
</comment>
<dbReference type="Gene3D" id="1.20.81.30">
    <property type="entry name" value="Type II secretion system (T2SS), domain F"/>
    <property type="match status" value="2"/>
</dbReference>
<evidence type="ECO:0000256" key="8">
    <source>
        <dbReference type="SAM" id="Phobius"/>
    </source>
</evidence>
<evidence type="ECO:0000256" key="3">
    <source>
        <dbReference type="ARBA" id="ARBA00022475"/>
    </source>
</evidence>
<evidence type="ECO:0000313" key="11">
    <source>
        <dbReference type="Proteomes" id="UP000229901"/>
    </source>
</evidence>
<dbReference type="InterPro" id="IPR003004">
    <property type="entry name" value="GspF/PilC"/>
</dbReference>
<comment type="subcellular location">
    <subcellularLocation>
        <location evidence="1">Cell inner membrane</location>
        <topology evidence="1">Multi-pass membrane protein</topology>
    </subcellularLocation>
</comment>
<dbReference type="PANTHER" id="PTHR30012:SF0">
    <property type="entry name" value="TYPE II SECRETION SYSTEM PROTEIN F-RELATED"/>
    <property type="match status" value="1"/>
</dbReference>
<evidence type="ECO:0000259" key="9">
    <source>
        <dbReference type="Pfam" id="PF00482"/>
    </source>
</evidence>
<name>A0A2H0V6U8_9BACT</name>
<protein>
    <recommendedName>
        <fullName evidence="9">Type II secretion system protein GspF domain-containing protein</fullName>
    </recommendedName>
</protein>
<organism evidence="10 11">
    <name type="scientific">Candidatus Falkowbacteria bacterium CG10_big_fil_rev_8_21_14_0_10_39_11</name>
    <dbReference type="NCBI Taxonomy" id="1974565"/>
    <lineage>
        <taxon>Bacteria</taxon>
        <taxon>Candidatus Falkowiibacteriota</taxon>
    </lineage>
</organism>
<feature type="domain" description="Type II secretion system protein GspF" evidence="9">
    <location>
        <begin position="62"/>
        <end position="184"/>
    </location>
</feature>
<dbReference type="PRINTS" id="PR00812">
    <property type="entry name" value="BCTERIALGSPF"/>
</dbReference>
<keyword evidence="4" id="KW-0997">Cell inner membrane</keyword>
<keyword evidence="6 8" id="KW-1133">Transmembrane helix</keyword>
<dbReference type="InterPro" id="IPR018076">
    <property type="entry name" value="T2SS_GspF_dom"/>
</dbReference>
<accession>A0A2H0V6U8</accession>
<dbReference type="Pfam" id="PF00482">
    <property type="entry name" value="T2SSF"/>
    <property type="match status" value="2"/>
</dbReference>
<dbReference type="EMBL" id="PFAP01000017">
    <property type="protein sequence ID" value="PIR94139.1"/>
    <property type="molecule type" value="Genomic_DNA"/>
</dbReference>
<sequence length="395" mass="44000">MVLQKQIKIKNSKKNNLDHPSVIKRRQLKDADKQEKKKVIKKKMDLKNIAFGGISKKSVLYFTKNLAILIKTGSTLIESLSVLEDQLTGKFKVTVADIISQVQKGIGLSEALKKYPKVFSEIYVNIVRIGEESGTLDKNLKYLAGQLEKNYKLKKQIIGAMIYPMIILGGTVLLAGGVGIFILPKISQMFKNFQVKLPLTTRIMIVISDFFQNHGILAVSVVIVAIVLLVVLSRMRVIKPFLHGLILKLPVIGRVSKNYNLTMFYRSMSILLQTGSTVDEALSVCSLTVTNIKYKRFIENTYKQIKGGGSLYDIILNNKKLIPPTDSQIINVGEESGTMADSFTYVAEIRDDELNDITKNLSVLLEPILFILLGIAVGLLAMSIIAPIYSITESF</sequence>
<evidence type="ECO:0000256" key="7">
    <source>
        <dbReference type="ARBA" id="ARBA00023136"/>
    </source>
</evidence>
<dbReference type="PANTHER" id="PTHR30012">
    <property type="entry name" value="GENERAL SECRETION PATHWAY PROTEIN"/>
    <property type="match status" value="1"/>
</dbReference>
<proteinExistence type="inferred from homology"/>
<dbReference type="FunFam" id="1.20.81.30:FF:000001">
    <property type="entry name" value="Type II secretion system protein F"/>
    <property type="match status" value="1"/>
</dbReference>
<keyword evidence="7 8" id="KW-0472">Membrane</keyword>
<gene>
    <name evidence="10" type="ORF">COT97_02850</name>
</gene>
<keyword evidence="3" id="KW-1003">Cell membrane</keyword>
<evidence type="ECO:0000256" key="1">
    <source>
        <dbReference type="ARBA" id="ARBA00004429"/>
    </source>
</evidence>
<evidence type="ECO:0000256" key="5">
    <source>
        <dbReference type="ARBA" id="ARBA00022692"/>
    </source>
</evidence>
<dbReference type="Proteomes" id="UP000229901">
    <property type="component" value="Unassembled WGS sequence"/>
</dbReference>
<comment type="caution">
    <text evidence="10">The sequence shown here is derived from an EMBL/GenBank/DDBJ whole genome shotgun (WGS) entry which is preliminary data.</text>
</comment>